<protein>
    <recommendedName>
        <fullName evidence="4">SH3 domain-containing protein</fullName>
    </recommendedName>
</protein>
<keyword evidence="3" id="KW-1185">Reference proteome</keyword>
<dbReference type="OrthoDB" id="3395114at2"/>
<proteinExistence type="predicted"/>
<evidence type="ECO:0000313" key="2">
    <source>
        <dbReference type="EMBL" id="SCL17212.1"/>
    </source>
</evidence>
<organism evidence="2 3">
    <name type="scientific">Micromonospora pallida</name>
    <dbReference type="NCBI Taxonomy" id="145854"/>
    <lineage>
        <taxon>Bacteria</taxon>
        <taxon>Bacillati</taxon>
        <taxon>Actinomycetota</taxon>
        <taxon>Actinomycetes</taxon>
        <taxon>Micromonosporales</taxon>
        <taxon>Micromonosporaceae</taxon>
        <taxon>Micromonospora</taxon>
    </lineage>
</organism>
<feature type="chain" id="PRO_5008744899" description="SH3 domain-containing protein" evidence="1">
    <location>
        <begin position="29"/>
        <end position="98"/>
    </location>
</feature>
<accession>A0A1C6RJI5</accession>
<keyword evidence="1" id="KW-0732">Signal</keyword>
<dbReference type="Proteomes" id="UP000198959">
    <property type="component" value="Unassembled WGS sequence"/>
</dbReference>
<dbReference type="EMBL" id="FMHW01000002">
    <property type="protein sequence ID" value="SCL17212.1"/>
    <property type="molecule type" value="Genomic_DNA"/>
</dbReference>
<feature type="signal peptide" evidence="1">
    <location>
        <begin position="1"/>
        <end position="28"/>
    </location>
</feature>
<sequence length="98" mass="10308">MKRNVVRVLAVMAVVAAGSAVASAPAVASDAPGDICVTNQATWLRDQPWGNPLRTLSPGRGFRVHSIYGGSEIGTWYYGHGAEAPGQDGWIPAGNCNW</sequence>
<evidence type="ECO:0008006" key="4">
    <source>
        <dbReference type="Google" id="ProtNLM"/>
    </source>
</evidence>
<dbReference type="RefSeq" id="WP_091638545.1">
    <property type="nucleotide sequence ID" value="NZ_FMHW01000002.1"/>
</dbReference>
<gene>
    <name evidence="2" type="ORF">GA0074692_0116</name>
</gene>
<dbReference type="AlphaFoldDB" id="A0A1C6RJI5"/>
<reference evidence="3" key="1">
    <citation type="submission" date="2016-06" db="EMBL/GenBank/DDBJ databases">
        <authorList>
            <person name="Varghese N."/>
            <person name="Submissions Spin"/>
        </authorList>
    </citation>
    <scope>NUCLEOTIDE SEQUENCE [LARGE SCALE GENOMIC DNA]</scope>
    <source>
        <strain evidence="3">DSM 43817</strain>
    </source>
</reference>
<evidence type="ECO:0000256" key="1">
    <source>
        <dbReference type="SAM" id="SignalP"/>
    </source>
</evidence>
<evidence type="ECO:0000313" key="3">
    <source>
        <dbReference type="Proteomes" id="UP000198959"/>
    </source>
</evidence>
<name>A0A1C6RJI5_9ACTN</name>